<sequence length="65" mass="7500">MNDKQPGFIDRDVKLRHVYSLIGRLSYSRPLDQKELETRICDKAKASANTQKEKSLLRSFPSTDC</sequence>
<evidence type="ECO:0000313" key="2">
    <source>
        <dbReference type="WBParaSite" id="nRc.2.0.1.t36565-RA"/>
    </source>
</evidence>
<name>A0A915KDW2_ROMCU</name>
<accession>A0A915KDW2</accession>
<proteinExistence type="predicted"/>
<dbReference type="AlphaFoldDB" id="A0A915KDW2"/>
<dbReference type="Proteomes" id="UP000887565">
    <property type="component" value="Unplaced"/>
</dbReference>
<evidence type="ECO:0000313" key="1">
    <source>
        <dbReference type="Proteomes" id="UP000887565"/>
    </source>
</evidence>
<reference evidence="2" key="1">
    <citation type="submission" date="2022-11" db="UniProtKB">
        <authorList>
            <consortium name="WormBaseParasite"/>
        </authorList>
    </citation>
    <scope>IDENTIFICATION</scope>
</reference>
<protein>
    <submittedName>
        <fullName evidence="2">Uncharacterized protein</fullName>
    </submittedName>
</protein>
<keyword evidence="1" id="KW-1185">Reference proteome</keyword>
<organism evidence="1 2">
    <name type="scientific">Romanomermis culicivorax</name>
    <name type="common">Nematode worm</name>
    <dbReference type="NCBI Taxonomy" id="13658"/>
    <lineage>
        <taxon>Eukaryota</taxon>
        <taxon>Metazoa</taxon>
        <taxon>Ecdysozoa</taxon>
        <taxon>Nematoda</taxon>
        <taxon>Enoplea</taxon>
        <taxon>Dorylaimia</taxon>
        <taxon>Mermithida</taxon>
        <taxon>Mermithoidea</taxon>
        <taxon>Mermithidae</taxon>
        <taxon>Romanomermis</taxon>
    </lineage>
</organism>
<dbReference type="WBParaSite" id="nRc.2.0.1.t36565-RA">
    <property type="protein sequence ID" value="nRc.2.0.1.t36565-RA"/>
    <property type="gene ID" value="nRc.2.0.1.g36565"/>
</dbReference>